<feature type="compositionally biased region" description="Polar residues" evidence="1">
    <location>
        <begin position="143"/>
        <end position="152"/>
    </location>
</feature>
<dbReference type="Proteomes" id="UP000324853">
    <property type="component" value="Unassembled WGS sequence"/>
</dbReference>
<keyword evidence="3" id="KW-1185">Reference proteome</keyword>
<accession>A0A5S4WGQ7</accession>
<feature type="compositionally biased region" description="Low complexity" evidence="1">
    <location>
        <begin position="27"/>
        <end position="37"/>
    </location>
</feature>
<reference evidence="2 3" key="1">
    <citation type="submission" date="2019-08" db="EMBL/GenBank/DDBJ databases">
        <title>Bradyrhizobium hipponensis sp. nov., a rhizobium isolated from a Lupinus angustifolius root nodule in Tunisia.</title>
        <authorList>
            <person name="Off K."/>
            <person name="Rejili M."/>
            <person name="Mars M."/>
            <person name="Brachmann A."/>
            <person name="Marin M."/>
        </authorList>
    </citation>
    <scope>NUCLEOTIDE SEQUENCE [LARGE SCALE GENOMIC DNA]</scope>
    <source>
        <strain evidence="2 3">CTAW11</strain>
    </source>
</reference>
<evidence type="ECO:0000256" key="1">
    <source>
        <dbReference type="SAM" id="MobiDB-lite"/>
    </source>
</evidence>
<evidence type="ECO:0000313" key="3">
    <source>
        <dbReference type="Proteomes" id="UP000324853"/>
    </source>
</evidence>
<protein>
    <submittedName>
        <fullName evidence="2">Uncharacterized protein</fullName>
    </submittedName>
</protein>
<comment type="caution">
    <text evidence="2">The sequence shown here is derived from an EMBL/GenBank/DDBJ whole genome shotgun (WGS) entry which is preliminary data.</text>
</comment>
<sequence>MKSATLFALGLLSVGVWLLGSARGQSLAPPISLAPPSTEQGAAAKSAWPLRAAPKASPPRATAKNSRPPAKRNGEPSSATSDALPSGASAKVSSTPVISRPRPSAQPAIDYDGFSVGTVDDSDTSGQAVRPTRSRAAKASKPNVETSGVTRQESIDQGDEALKHKLTICRGCK</sequence>
<dbReference type="EMBL" id="VSSR01000041">
    <property type="protein sequence ID" value="TYL80763.1"/>
    <property type="molecule type" value="Genomic_DNA"/>
</dbReference>
<proteinExistence type="predicted"/>
<feature type="region of interest" description="Disordered" evidence="1">
    <location>
        <begin position="27"/>
        <end position="160"/>
    </location>
</feature>
<organism evidence="2 3">
    <name type="scientific">Bradyrhizobium cytisi</name>
    <dbReference type="NCBI Taxonomy" id="515489"/>
    <lineage>
        <taxon>Bacteria</taxon>
        <taxon>Pseudomonadati</taxon>
        <taxon>Pseudomonadota</taxon>
        <taxon>Alphaproteobacteria</taxon>
        <taxon>Hyphomicrobiales</taxon>
        <taxon>Nitrobacteraceae</taxon>
        <taxon>Bradyrhizobium</taxon>
    </lineage>
</organism>
<dbReference type="OrthoDB" id="8240987at2"/>
<gene>
    <name evidence="2" type="ORF">FXB38_23940</name>
</gene>
<evidence type="ECO:0000313" key="2">
    <source>
        <dbReference type="EMBL" id="TYL80763.1"/>
    </source>
</evidence>
<name>A0A5S4WGQ7_9BRAD</name>
<dbReference type="AlphaFoldDB" id="A0A5S4WGQ7"/>